<feature type="region of interest" description="Disordered" evidence="1">
    <location>
        <begin position="1"/>
        <end position="123"/>
    </location>
</feature>
<feature type="compositionally biased region" description="Basic and acidic residues" evidence="1">
    <location>
        <begin position="78"/>
        <end position="99"/>
    </location>
</feature>
<dbReference type="AlphaFoldDB" id="A0A0G4GKX7"/>
<evidence type="ECO:0000313" key="3">
    <source>
        <dbReference type="Proteomes" id="UP000041254"/>
    </source>
</evidence>
<feature type="compositionally biased region" description="Pro residues" evidence="1">
    <location>
        <begin position="61"/>
        <end position="72"/>
    </location>
</feature>
<evidence type="ECO:0000256" key="1">
    <source>
        <dbReference type="SAM" id="MobiDB-lite"/>
    </source>
</evidence>
<dbReference type="InParanoid" id="A0A0G4GKX7"/>
<dbReference type="EMBL" id="CDMY01000702">
    <property type="protein sequence ID" value="CEM30675.1"/>
    <property type="molecule type" value="Genomic_DNA"/>
</dbReference>
<gene>
    <name evidence="2" type="ORF">Vbra_18175</name>
</gene>
<evidence type="ECO:0000313" key="2">
    <source>
        <dbReference type="EMBL" id="CEM30675.1"/>
    </source>
</evidence>
<protein>
    <submittedName>
        <fullName evidence="2">Uncharacterized protein</fullName>
    </submittedName>
</protein>
<dbReference type="VEuPathDB" id="CryptoDB:Vbra_18175"/>
<proteinExistence type="predicted"/>
<accession>A0A0G4GKX7</accession>
<organism evidence="2 3">
    <name type="scientific">Vitrella brassicaformis (strain CCMP3155)</name>
    <dbReference type="NCBI Taxonomy" id="1169540"/>
    <lineage>
        <taxon>Eukaryota</taxon>
        <taxon>Sar</taxon>
        <taxon>Alveolata</taxon>
        <taxon>Colpodellida</taxon>
        <taxon>Vitrellaceae</taxon>
        <taxon>Vitrella</taxon>
    </lineage>
</organism>
<feature type="compositionally biased region" description="Gly residues" evidence="1">
    <location>
        <begin position="1"/>
        <end position="10"/>
    </location>
</feature>
<reference evidence="2 3" key="1">
    <citation type="submission" date="2014-11" db="EMBL/GenBank/DDBJ databases">
        <authorList>
            <person name="Zhu J."/>
            <person name="Qi W."/>
            <person name="Song R."/>
        </authorList>
    </citation>
    <scope>NUCLEOTIDE SEQUENCE [LARGE SCALE GENOMIC DNA]</scope>
</reference>
<keyword evidence="3" id="KW-1185">Reference proteome</keyword>
<feature type="compositionally biased region" description="Low complexity" evidence="1">
    <location>
        <begin position="11"/>
        <end position="26"/>
    </location>
</feature>
<name>A0A0G4GKX7_VITBC</name>
<dbReference type="Proteomes" id="UP000041254">
    <property type="component" value="Unassembled WGS sequence"/>
</dbReference>
<sequence length="235" mass="24928">MNESMLGGGASSSAAAAAAAAAAAPGPAMPVPPPAQRRNRSRPAPPPLLTDDLPDDLMALPPFPHAPPPRIPFPLGHGLDHHPFDLEQPFERERERDRNAGGGAAAGANNKDKPIKKRNIKKQNKDEPIRVNWAKMDHMYYQKLLVLDPASGGASAASAAAADVNGTAEQRFLVNTNLGGGGRKGQGLPTKEDFEGTIRFLQETSPMPDVKEFANPHYEDAQNALRPFQQVGGGG</sequence>